<gene>
    <name evidence="9" type="ORF">GCM10010964_40980</name>
</gene>
<dbReference type="Proteomes" id="UP000597507">
    <property type="component" value="Unassembled WGS sequence"/>
</dbReference>
<dbReference type="PRINTS" id="PR00690">
    <property type="entry name" value="ADHESNFAMILY"/>
</dbReference>
<feature type="region of interest" description="Disordered" evidence="7">
    <location>
        <begin position="126"/>
        <end position="156"/>
    </location>
</feature>
<accession>A0A8J2ZFN3</accession>
<dbReference type="GO" id="GO:0030001">
    <property type="term" value="P:metal ion transport"/>
    <property type="evidence" value="ECO:0007669"/>
    <property type="project" value="InterPro"/>
</dbReference>
<dbReference type="PANTHER" id="PTHR42953">
    <property type="entry name" value="HIGH-AFFINITY ZINC UPTAKE SYSTEM PROTEIN ZNUA-RELATED"/>
    <property type="match status" value="1"/>
</dbReference>
<organism evidence="9 10">
    <name type="scientific">Caldovatus sediminis</name>
    <dbReference type="NCBI Taxonomy" id="2041189"/>
    <lineage>
        <taxon>Bacteria</taxon>
        <taxon>Pseudomonadati</taxon>
        <taxon>Pseudomonadota</taxon>
        <taxon>Alphaproteobacteria</taxon>
        <taxon>Acetobacterales</taxon>
        <taxon>Roseomonadaceae</taxon>
        <taxon>Caldovatus</taxon>
    </lineage>
</organism>
<dbReference type="SUPFAM" id="SSF53807">
    <property type="entry name" value="Helical backbone' metal receptor"/>
    <property type="match status" value="1"/>
</dbReference>
<dbReference type="InterPro" id="IPR006127">
    <property type="entry name" value="ZnuA-like"/>
</dbReference>
<evidence type="ECO:0000256" key="3">
    <source>
        <dbReference type="ARBA" id="ARBA00022448"/>
    </source>
</evidence>
<sequence>MPSRRLLLAALPWTVLAARGGGAASAQHAPAEGAALRVVASFSILGDMVREIGGSRVDLQVIVGPDHDAHGFQPRPSDVAALRGEPPVVRNGLGFEPWLDRLRRAAGHRGPVVTATAGITPRVMDAATGHHHHGGSDVERRRQHAVPPGRVPDPHAWQDLRLGQIYARNIAAGLAAADPAGAEHYRRNAEAYVARLAALDAWVRAQIATVPEARRKVVTDHEAFGYFGAAYGVRFLALRGVSAAAEPSAAEVARLIRQIRAEGITAVFLENMGNPATLERLAREAGARIVGRLYADALSPPDGPAPTYEAMFRHNVALLVSAMRGGAS</sequence>
<dbReference type="Pfam" id="PF01297">
    <property type="entry name" value="ZnuA"/>
    <property type="match status" value="1"/>
</dbReference>
<dbReference type="Gene3D" id="3.40.50.1980">
    <property type="entry name" value="Nitrogenase molybdenum iron protein domain"/>
    <property type="match status" value="2"/>
</dbReference>
<dbReference type="AlphaFoldDB" id="A0A8J2ZFN3"/>
<name>A0A8J2ZFN3_9PROT</name>
<keyword evidence="4" id="KW-0479">Metal-binding</keyword>
<dbReference type="InterPro" id="IPR006128">
    <property type="entry name" value="Lipoprotein_PsaA-like"/>
</dbReference>
<dbReference type="EMBL" id="BMKS01000020">
    <property type="protein sequence ID" value="GGG49507.1"/>
    <property type="molecule type" value="Genomic_DNA"/>
</dbReference>
<evidence type="ECO:0000256" key="7">
    <source>
        <dbReference type="SAM" id="MobiDB-lite"/>
    </source>
</evidence>
<dbReference type="RefSeq" id="WP_188903670.1">
    <property type="nucleotide sequence ID" value="NZ_BMKS01000020.1"/>
</dbReference>
<dbReference type="PRINTS" id="PR00691">
    <property type="entry name" value="ADHESINB"/>
</dbReference>
<dbReference type="InterPro" id="IPR006129">
    <property type="entry name" value="AdhesinB"/>
</dbReference>
<dbReference type="GO" id="GO:0046872">
    <property type="term" value="F:metal ion binding"/>
    <property type="evidence" value="ECO:0007669"/>
    <property type="project" value="UniProtKB-KW"/>
</dbReference>
<evidence type="ECO:0000256" key="5">
    <source>
        <dbReference type="ARBA" id="ARBA00022729"/>
    </source>
</evidence>
<dbReference type="GO" id="GO:0007155">
    <property type="term" value="P:cell adhesion"/>
    <property type="evidence" value="ECO:0007669"/>
    <property type="project" value="InterPro"/>
</dbReference>
<proteinExistence type="inferred from homology"/>
<evidence type="ECO:0000313" key="9">
    <source>
        <dbReference type="EMBL" id="GGG49507.1"/>
    </source>
</evidence>
<comment type="subcellular location">
    <subcellularLocation>
        <location evidence="1">Cell envelope</location>
    </subcellularLocation>
</comment>
<evidence type="ECO:0000313" key="10">
    <source>
        <dbReference type="Proteomes" id="UP000597507"/>
    </source>
</evidence>
<keyword evidence="10" id="KW-1185">Reference proteome</keyword>
<feature type="signal peptide" evidence="8">
    <location>
        <begin position="1"/>
        <end position="17"/>
    </location>
</feature>
<dbReference type="GO" id="GO:0030313">
    <property type="term" value="C:cell envelope"/>
    <property type="evidence" value="ECO:0007669"/>
    <property type="project" value="UniProtKB-SubCell"/>
</dbReference>
<evidence type="ECO:0000256" key="2">
    <source>
        <dbReference type="ARBA" id="ARBA00011028"/>
    </source>
</evidence>
<reference evidence="9 10" key="1">
    <citation type="journal article" date="2014" name="Int. J. Syst. Evol. Microbiol.">
        <title>Complete genome sequence of Corynebacterium casei LMG S-19264T (=DSM 44701T), isolated from a smear-ripened cheese.</title>
        <authorList>
            <consortium name="US DOE Joint Genome Institute (JGI-PGF)"/>
            <person name="Walter F."/>
            <person name="Albersmeier A."/>
            <person name="Kalinowski J."/>
            <person name="Ruckert C."/>
        </authorList>
    </citation>
    <scope>NUCLEOTIDE SEQUENCE [LARGE SCALE GENOMIC DNA]</scope>
    <source>
        <strain evidence="9 10">CGMCC 1.16330</strain>
    </source>
</reference>
<keyword evidence="3 6" id="KW-0813">Transport</keyword>
<protein>
    <submittedName>
        <fullName evidence="9">ABC transporter substrate-binding protein</fullName>
    </submittedName>
</protein>
<comment type="caution">
    <text evidence="9">The sequence shown here is derived from an EMBL/GenBank/DDBJ whole genome shotgun (WGS) entry which is preliminary data.</text>
</comment>
<keyword evidence="5 8" id="KW-0732">Signal</keyword>
<evidence type="ECO:0000256" key="6">
    <source>
        <dbReference type="RuleBase" id="RU003512"/>
    </source>
</evidence>
<evidence type="ECO:0000256" key="4">
    <source>
        <dbReference type="ARBA" id="ARBA00022723"/>
    </source>
</evidence>
<comment type="similarity">
    <text evidence="2 6">Belongs to the bacterial solute-binding protein 9 family.</text>
</comment>
<dbReference type="PANTHER" id="PTHR42953:SF1">
    <property type="entry name" value="METAL-BINDING PROTEIN HI_0362-RELATED"/>
    <property type="match status" value="1"/>
</dbReference>
<evidence type="ECO:0000256" key="8">
    <source>
        <dbReference type="SAM" id="SignalP"/>
    </source>
</evidence>
<feature type="chain" id="PRO_5035208619" evidence="8">
    <location>
        <begin position="18"/>
        <end position="328"/>
    </location>
</feature>
<dbReference type="InterPro" id="IPR050492">
    <property type="entry name" value="Bact_metal-bind_prot9"/>
</dbReference>
<evidence type="ECO:0000256" key="1">
    <source>
        <dbReference type="ARBA" id="ARBA00004196"/>
    </source>
</evidence>